<dbReference type="Proteomes" id="UP001241537">
    <property type="component" value="Unassembled WGS sequence"/>
</dbReference>
<comment type="caution">
    <text evidence="2">The sequence shown here is derived from an EMBL/GenBank/DDBJ whole genome shotgun (WGS) entry which is preliminary data.</text>
</comment>
<dbReference type="InterPro" id="IPR018392">
    <property type="entry name" value="LysM"/>
</dbReference>
<reference evidence="2" key="1">
    <citation type="submission" date="2023-07" db="EMBL/GenBank/DDBJ databases">
        <title>Genomic Encyclopedia of Type Strains, Phase IV (KMG-IV): sequencing the most valuable type-strain genomes for metagenomic binning, comparative biology and taxonomic classification.</title>
        <authorList>
            <person name="Goeker M."/>
        </authorList>
    </citation>
    <scope>NUCLEOTIDE SEQUENCE</scope>
    <source>
        <strain evidence="2">DSM 19659</strain>
    </source>
</reference>
<proteinExistence type="predicted"/>
<gene>
    <name evidence="2" type="ORF">J2S20_000977</name>
</gene>
<protein>
    <recommendedName>
        <fullName evidence="1">LysM domain-containing protein</fullName>
    </recommendedName>
</protein>
<dbReference type="EMBL" id="JAUSTO010000005">
    <property type="protein sequence ID" value="MDQ0152288.1"/>
    <property type="molecule type" value="Genomic_DNA"/>
</dbReference>
<name>A0AAE4AJX5_9FIRM</name>
<sequence length="104" mass="11952">MKMKRSHTAYVFRRLIMTALFLTLVILFFEHSAIPVQAEGRESFSAQLHYASIKLCAGDTLETVAANYNTGDNLSDMEYIQELREINQLNRDKLYPGCYLTVLK</sequence>
<dbReference type="AlphaFoldDB" id="A0AAE4AJX5"/>
<dbReference type="InterPro" id="IPR036779">
    <property type="entry name" value="LysM_dom_sf"/>
</dbReference>
<dbReference type="RefSeq" id="WP_307253807.1">
    <property type="nucleotide sequence ID" value="NZ_JAUSTO010000005.1"/>
</dbReference>
<organism evidence="2 3">
    <name type="scientific">Moryella indoligenes</name>
    <dbReference type="NCBI Taxonomy" id="371674"/>
    <lineage>
        <taxon>Bacteria</taxon>
        <taxon>Bacillati</taxon>
        <taxon>Bacillota</taxon>
        <taxon>Clostridia</taxon>
        <taxon>Lachnospirales</taxon>
        <taxon>Lachnospiraceae</taxon>
        <taxon>Moryella</taxon>
    </lineage>
</organism>
<dbReference type="Pfam" id="PF01476">
    <property type="entry name" value="LysM"/>
    <property type="match status" value="1"/>
</dbReference>
<keyword evidence="3" id="KW-1185">Reference proteome</keyword>
<feature type="domain" description="LysM" evidence="1">
    <location>
        <begin position="58"/>
        <end position="97"/>
    </location>
</feature>
<accession>A0AAE4AJX5</accession>
<evidence type="ECO:0000259" key="1">
    <source>
        <dbReference type="Pfam" id="PF01476"/>
    </source>
</evidence>
<evidence type="ECO:0000313" key="2">
    <source>
        <dbReference type="EMBL" id="MDQ0152288.1"/>
    </source>
</evidence>
<dbReference type="Gene3D" id="3.10.350.10">
    <property type="entry name" value="LysM domain"/>
    <property type="match status" value="1"/>
</dbReference>
<evidence type="ECO:0000313" key="3">
    <source>
        <dbReference type="Proteomes" id="UP001241537"/>
    </source>
</evidence>